<dbReference type="EC" id="2.1.1.37" evidence="1"/>
<dbReference type="GO" id="GO:0032259">
    <property type="term" value="P:methylation"/>
    <property type="evidence" value="ECO:0007669"/>
    <property type="project" value="UniProtKB-KW"/>
</dbReference>
<organism evidence="6 7">
    <name type="scientific">Macrococcoides bohemicum</name>
    <dbReference type="NCBI Taxonomy" id="1903056"/>
    <lineage>
        <taxon>Bacteria</taxon>
        <taxon>Bacillati</taxon>
        <taxon>Bacillota</taxon>
        <taxon>Bacilli</taxon>
        <taxon>Bacillales</taxon>
        <taxon>Staphylococcaceae</taxon>
        <taxon>Macrococcoides</taxon>
    </lineage>
</organism>
<dbReference type="NCBIfam" id="TIGR00675">
    <property type="entry name" value="dcm"/>
    <property type="match status" value="1"/>
</dbReference>
<keyword evidence="2 5" id="KW-0489">Methyltransferase</keyword>
<evidence type="ECO:0000256" key="4">
    <source>
        <dbReference type="ARBA" id="ARBA00022691"/>
    </source>
</evidence>
<dbReference type="PROSITE" id="PS00094">
    <property type="entry name" value="C5_MTASE_1"/>
    <property type="match status" value="1"/>
</dbReference>
<keyword evidence="4 5" id="KW-0949">S-adenosyl-L-methionine</keyword>
<protein>
    <recommendedName>
        <fullName evidence="1">DNA (cytosine-5-)-methyltransferase</fullName>
        <ecNumber evidence="1">2.1.1.37</ecNumber>
    </recommendedName>
</protein>
<dbReference type="Proteomes" id="UP000826802">
    <property type="component" value="Chromosome"/>
</dbReference>
<dbReference type="REBASE" id="510827">
    <property type="entry name" value="M3.Mbo936ORF9310P"/>
</dbReference>
<name>A0AAJ4P7G4_9STAP</name>
<evidence type="ECO:0000313" key="7">
    <source>
        <dbReference type="Proteomes" id="UP000826802"/>
    </source>
</evidence>
<dbReference type="InterPro" id="IPR018117">
    <property type="entry name" value="C5_DNA_meth_AS"/>
</dbReference>
<dbReference type="PANTHER" id="PTHR46098">
    <property type="entry name" value="TRNA (CYTOSINE(38)-C(5))-METHYLTRANSFERASE"/>
    <property type="match status" value="1"/>
</dbReference>
<evidence type="ECO:0000256" key="5">
    <source>
        <dbReference type="PROSITE-ProRule" id="PRU01016"/>
    </source>
</evidence>
<dbReference type="Pfam" id="PF00145">
    <property type="entry name" value="DNA_methylase"/>
    <property type="match status" value="1"/>
</dbReference>
<dbReference type="EMBL" id="CP079981">
    <property type="protein sequence ID" value="QYA41828.1"/>
    <property type="molecule type" value="Genomic_DNA"/>
</dbReference>
<dbReference type="PROSITE" id="PS51679">
    <property type="entry name" value="SAM_MT_C5"/>
    <property type="match status" value="1"/>
</dbReference>
<reference evidence="6 7" key="1">
    <citation type="submission" date="2021-07" db="EMBL/GenBank/DDBJ databases">
        <title>Prevalence and characterization of methicillin-resistant Macrococcus spp. in food producing animals and meat in Switzerland in 2019.</title>
        <authorList>
            <person name="Keller J.E."/>
            <person name="Schwendener S."/>
            <person name="Neuenschwander J."/>
            <person name="Overesch G."/>
            <person name="Perreten V."/>
        </authorList>
    </citation>
    <scope>NUCLEOTIDE SEQUENCE [LARGE SCALE GENOMIC DNA]</scope>
    <source>
        <strain evidence="6 7">19Msa0936</strain>
    </source>
</reference>
<dbReference type="GO" id="GO:0003886">
    <property type="term" value="F:DNA (cytosine-5-)-methyltransferase activity"/>
    <property type="evidence" value="ECO:0007669"/>
    <property type="project" value="UniProtKB-EC"/>
</dbReference>
<evidence type="ECO:0000313" key="6">
    <source>
        <dbReference type="EMBL" id="QYA41828.1"/>
    </source>
</evidence>
<dbReference type="InterPro" id="IPR050750">
    <property type="entry name" value="C5-MTase"/>
</dbReference>
<accession>A0AAJ4P7G4</accession>
<evidence type="ECO:0000256" key="3">
    <source>
        <dbReference type="ARBA" id="ARBA00022679"/>
    </source>
</evidence>
<keyword evidence="3 5" id="KW-0808">Transferase</keyword>
<evidence type="ECO:0000256" key="1">
    <source>
        <dbReference type="ARBA" id="ARBA00011975"/>
    </source>
</evidence>
<dbReference type="InterPro" id="IPR001525">
    <property type="entry name" value="C5_MeTfrase"/>
</dbReference>
<dbReference type="RefSeq" id="WP_219502650.1">
    <property type="nucleotide sequence ID" value="NZ_CP079981.1"/>
</dbReference>
<dbReference type="InterPro" id="IPR031303">
    <property type="entry name" value="C5_meth_CS"/>
</dbReference>
<keyword evidence="7" id="KW-1185">Reference proteome</keyword>
<feature type="active site" evidence="5">
    <location>
        <position position="128"/>
    </location>
</feature>
<dbReference type="AlphaFoldDB" id="A0AAJ4P7G4"/>
<dbReference type="PROSITE" id="PS00095">
    <property type="entry name" value="C5_MTASE_2"/>
    <property type="match status" value="1"/>
</dbReference>
<proteinExistence type="inferred from homology"/>
<dbReference type="PANTHER" id="PTHR46098:SF1">
    <property type="entry name" value="TRNA (CYTOSINE(38)-C(5))-METHYLTRANSFERASE"/>
    <property type="match status" value="1"/>
</dbReference>
<evidence type="ECO:0000256" key="2">
    <source>
        <dbReference type="ARBA" id="ARBA00022603"/>
    </source>
</evidence>
<sequence length="421" mass="48388">MLRVIEAFSGIGSQAQALKNINADFEVKGIIEWEIGAMFAYDILHNGPQDWSDYRHHTKDSLVKILSQYNLSNDGKEPLTDRSLSTMGMTQLKTILCAIERNNNFVDITKVSGNDLPESDLLTYSFPCQDLSVSGYWHKNSGGIDRDAKNRSTLLWQVERILIEMNQSEKKLPRFLLMENVSNILSDKHIENFNEWKDFLSNLGYINEVYTLDARNFGVPQSRVRTYMLSVLCDDEELVSEINDYLFLNNLEHVKKDISEVNSLEQYIKLDYSIEKYRAEAIESTPDLTQSRIKILNSNPVLAEGRNIKNVYARTVTTKQDRHPNSGIVLYENEVLKDTNKKYRNLTPRECMLLMGFREEQYDSLIENNISISESTGRKMLAPSKIIKLAGNSIVVDVLEAIFKNMLEINEMIEKKELKVS</sequence>
<comment type="similarity">
    <text evidence="5">Belongs to the class I-like SAM-binding methyltransferase superfamily. C5-methyltransferase family.</text>
</comment>
<gene>
    <name evidence="6" type="primary">dcm</name>
    <name evidence="6" type="ORF">KYI11_09320</name>
</gene>